<evidence type="ECO:0000256" key="1">
    <source>
        <dbReference type="SAM" id="MobiDB-lite"/>
    </source>
</evidence>
<dbReference type="InterPro" id="IPR025330">
    <property type="entry name" value="DUF4236"/>
</dbReference>
<evidence type="ECO:0000259" key="3">
    <source>
        <dbReference type="Pfam" id="PF14020"/>
    </source>
</evidence>
<organism evidence="4">
    <name type="scientific">Siphoviridae sp. ct4fm14</name>
    <dbReference type="NCBI Taxonomy" id="2825331"/>
    <lineage>
        <taxon>Viruses</taxon>
        <taxon>Duplodnaviria</taxon>
        <taxon>Heunggongvirae</taxon>
        <taxon>Uroviricota</taxon>
        <taxon>Caudoviricetes</taxon>
    </lineage>
</organism>
<keyword evidence="2" id="KW-0472">Membrane</keyword>
<keyword evidence="2" id="KW-0812">Transmembrane</keyword>
<evidence type="ECO:0000313" key="4">
    <source>
        <dbReference type="EMBL" id="DAF97610.1"/>
    </source>
</evidence>
<feature type="transmembrane region" description="Helical" evidence="2">
    <location>
        <begin position="90"/>
        <end position="110"/>
    </location>
</feature>
<dbReference type="EMBL" id="BK016135">
    <property type="protein sequence ID" value="DAF97610.1"/>
    <property type="molecule type" value="Genomic_DNA"/>
</dbReference>
<evidence type="ECO:0000256" key="2">
    <source>
        <dbReference type="SAM" id="Phobius"/>
    </source>
</evidence>
<accession>A0A8S5UT74</accession>
<feature type="region of interest" description="Disordered" evidence="1">
    <location>
        <begin position="42"/>
        <end position="78"/>
    </location>
</feature>
<keyword evidence="2" id="KW-1133">Transmembrane helix</keyword>
<protein>
    <recommendedName>
        <fullName evidence="3">DUF4236 domain-containing protein</fullName>
    </recommendedName>
</protein>
<feature type="domain" description="DUF4236" evidence="3">
    <location>
        <begin position="4"/>
        <end position="54"/>
    </location>
</feature>
<name>A0A8S5UT74_9CAUD</name>
<reference evidence="4" key="1">
    <citation type="journal article" date="2021" name="Proc. Natl. Acad. Sci. U.S.A.">
        <title>A Catalog of Tens of Thousands of Viruses from Human Metagenomes Reveals Hidden Associations with Chronic Diseases.</title>
        <authorList>
            <person name="Tisza M.J."/>
            <person name="Buck C.B."/>
        </authorList>
    </citation>
    <scope>NUCLEOTIDE SEQUENCE</scope>
    <source>
        <strain evidence="4">Ct4fm14</strain>
    </source>
</reference>
<feature type="compositionally biased region" description="Basic and acidic residues" evidence="1">
    <location>
        <begin position="68"/>
        <end position="78"/>
    </location>
</feature>
<sequence>MGTRFRKSVKLGPFRVNLSKSGVGWSVGNKYARYTRKANGGTRVTTTLPGTGISHVEELGRPSGASRAQERPLPPKEPDYLIAGQSKRRIALAAVAVALLLGAILLGILYGGDLGRVDYSDNWQNAPSRQVVTSPGDG</sequence>
<dbReference type="Pfam" id="PF14020">
    <property type="entry name" value="DUF4236"/>
    <property type="match status" value="1"/>
</dbReference>
<proteinExistence type="predicted"/>